<sequence length="50" mass="5275">MDDGQHQCDECLGAAVAGGSMDDTLPTADARVTRPIGEPDEAHHRSRNVA</sequence>
<proteinExistence type="predicted"/>
<evidence type="ECO:0000313" key="3">
    <source>
        <dbReference type="Proteomes" id="UP001602322"/>
    </source>
</evidence>
<dbReference type="RefSeq" id="WP_387908130.1">
    <property type="nucleotide sequence ID" value="NZ_JBIBEG010000011.1"/>
</dbReference>
<protein>
    <submittedName>
        <fullName evidence="2">Uncharacterized protein</fullName>
    </submittedName>
</protein>
<name>A0ABW6XER9_9ACTN</name>
<comment type="caution">
    <text evidence="2">The sequence shown here is derived from an EMBL/GenBank/DDBJ whole genome shotgun (WGS) entry which is preliminary data.</text>
</comment>
<accession>A0ABW6XER9</accession>
<gene>
    <name evidence="2" type="ORF">ACFY8O_30610</name>
</gene>
<reference evidence="2 3" key="1">
    <citation type="submission" date="2024-10" db="EMBL/GenBank/DDBJ databases">
        <title>The Natural Products Discovery Center: Release of the First 8490 Sequenced Strains for Exploring Actinobacteria Biosynthetic Diversity.</title>
        <authorList>
            <person name="Kalkreuter E."/>
            <person name="Kautsar S.A."/>
            <person name="Yang D."/>
            <person name="Bader C.D."/>
            <person name="Teijaro C.N."/>
            <person name="Fluegel L."/>
            <person name="Davis C.M."/>
            <person name="Simpson J.R."/>
            <person name="Lauterbach L."/>
            <person name="Steele A.D."/>
            <person name="Gui C."/>
            <person name="Meng S."/>
            <person name="Li G."/>
            <person name="Viehrig K."/>
            <person name="Ye F."/>
            <person name="Su P."/>
            <person name="Kiefer A.F."/>
            <person name="Nichols A."/>
            <person name="Cepeda A.J."/>
            <person name="Yan W."/>
            <person name="Fan B."/>
            <person name="Jiang Y."/>
            <person name="Adhikari A."/>
            <person name="Zheng C.-J."/>
            <person name="Schuster L."/>
            <person name="Cowan T.M."/>
            <person name="Smanski M.J."/>
            <person name="Chevrette M.G."/>
            <person name="De Carvalho L.P.S."/>
            <person name="Shen B."/>
        </authorList>
    </citation>
    <scope>NUCLEOTIDE SEQUENCE [LARGE SCALE GENOMIC DNA]</scope>
    <source>
        <strain evidence="2 3">NPDC012540</strain>
    </source>
</reference>
<organism evidence="2 3">
    <name type="scientific">Streptomyces argenteolus</name>
    <dbReference type="NCBI Taxonomy" id="67274"/>
    <lineage>
        <taxon>Bacteria</taxon>
        <taxon>Bacillati</taxon>
        <taxon>Actinomycetota</taxon>
        <taxon>Actinomycetes</taxon>
        <taxon>Kitasatosporales</taxon>
        <taxon>Streptomycetaceae</taxon>
        <taxon>Streptomyces</taxon>
    </lineage>
</organism>
<dbReference type="Proteomes" id="UP001602322">
    <property type="component" value="Unassembled WGS sequence"/>
</dbReference>
<evidence type="ECO:0000313" key="2">
    <source>
        <dbReference type="EMBL" id="MFF5900247.1"/>
    </source>
</evidence>
<evidence type="ECO:0000256" key="1">
    <source>
        <dbReference type="SAM" id="MobiDB-lite"/>
    </source>
</evidence>
<dbReference type="EMBL" id="JBIBEG010000011">
    <property type="protein sequence ID" value="MFF5900247.1"/>
    <property type="molecule type" value="Genomic_DNA"/>
</dbReference>
<feature type="region of interest" description="Disordered" evidence="1">
    <location>
        <begin position="16"/>
        <end position="50"/>
    </location>
</feature>
<keyword evidence="3" id="KW-1185">Reference proteome</keyword>